<reference evidence="1 2" key="1">
    <citation type="submission" date="2020-08" db="EMBL/GenBank/DDBJ databases">
        <title>Description of novel Pseudomonas species.</title>
        <authorList>
            <person name="Duman M."/>
            <person name="Mulet M."/>
            <person name="Altun S."/>
            <person name="Saticioglu I.B."/>
            <person name="Lalucat J."/>
            <person name="Garcia-Valdes E."/>
        </authorList>
    </citation>
    <scope>NUCLEOTIDE SEQUENCE [LARGE SCALE GENOMIC DNA]</scope>
    <source>
        <strain evidence="1 2">P155</strain>
    </source>
</reference>
<evidence type="ECO:0000313" key="2">
    <source>
        <dbReference type="Proteomes" id="UP000722111"/>
    </source>
</evidence>
<feature type="non-terminal residue" evidence="1">
    <location>
        <position position="1"/>
    </location>
</feature>
<keyword evidence="2" id="KW-1185">Reference proteome</keyword>
<accession>A0ABS0BSY0</accession>
<gene>
    <name evidence="1" type="ORF">H8F23_27375</name>
</gene>
<organism evidence="1 2">
    <name type="scientific">Pseudomonas neuropathica</name>
    <dbReference type="NCBI Taxonomy" id="2730425"/>
    <lineage>
        <taxon>Bacteria</taxon>
        <taxon>Pseudomonadati</taxon>
        <taxon>Pseudomonadota</taxon>
        <taxon>Gammaproteobacteria</taxon>
        <taxon>Pseudomonadales</taxon>
        <taxon>Pseudomonadaceae</taxon>
        <taxon>Pseudomonas</taxon>
    </lineage>
</organism>
<proteinExistence type="predicted"/>
<evidence type="ECO:0008006" key="3">
    <source>
        <dbReference type="Google" id="ProtNLM"/>
    </source>
</evidence>
<dbReference type="InterPro" id="IPR013783">
    <property type="entry name" value="Ig-like_fold"/>
</dbReference>
<sequence>GFYTHAFPLADLQSLEDGSDLELEFKAGFGGTQVESEAVTFALRTYKIKAYENIVPTLDSVKGSPSGVEIPNAKFTVETAVTLSGVAAKGQQIEVFDGSNPKGKATADPATGIWVLPVTGLSVAAHSFKAKALYGAGAESAARTLTVTAATAPTLTSVKGSPSGVEIPNAKFTVETAVTLSGVAAKGQQIEVFDGSNSKGKATADPATGIWVLPVTGLSVAAHSFKAKALYGAGAESAARTLTVTAATAPTLTSVKGSPSGVEIPNAKFTVETAVTLSGVAAKDQQIEVFDGSNPKGKATADPATGIWVLPVTGLSVAAHSFKAKALYGAGAESAARTLTVTAATAPTLTSVKGSPSGGEIPNRGFTVETAVTLSGVAAKDQQIEVFVGSNPKGKATADPATGIWVLPVTGLSVAEHSIYAKGLYGPGDSTGKREFTVLPKSFTEGFEKYPAQVISTLETTYMTITSQRVYEGYVSIINSGNAHLYSVSKHNNIASATLTLKVPCSRIEFTYSVHRGENSDAAFTATFYGNGPTPLKILRIPANSPTNPTSVIVIEPNIRRIELSHLTGGAGNFITIDNMKFTAQT</sequence>
<dbReference type="EMBL" id="JACOPX010000025">
    <property type="protein sequence ID" value="MBF6036988.1"/>
    <property type="molecule type" value="Genomic_DNA"/>
</dbReference>
<dbReference type="Gene3D" id="2.60.40.10">
    <property type="entry name" value="Immunoglobulins"/>
    <property type="match status" value="1"/>
</dbReference>
<dbReference type="Proteomes" id="UP000722111">
    <property type="component" value="Unassembled WGS sequence"/>
</dbReference>
<evidence type="ECO:0000313" key="1">
    <source>
        <dbReference type="EMBL" id="MBF6036988.1"/>
    </source>
</evidence>
<protein>
    <recommendedName>
        <fullName evidence="3">Ig-like domain repeat protein</fullName>
    </recommendedName>
</protein>
<name>A0ABS0BSY0_9PSED</name>
<comment type="caution">
    <text evidence="1">The sequence shown here is derived from an EMBL/GenBank/DDBJ whole genome shotgun (WGS) entry which is preliminary data.</text>
</comment>